<organism evidence="2 3">
    <name type="scientific">Dyadobacter jiangsuensis</name>
    <dbReference type="NCBI Taxonomy" id="1591085"/>
    <lineage>
        <taxon>Bacteria</taxon>
        <taxon>Pseudomonadati</taxon>
        <taxon>Bacteroidota</taxon>
        <taxon>Cytophagia</taxon>
        <taxon>Cytophagales</taxon>
        <taxon>Spirosomataceae</taxon>
        <taxon>Dyadobacter</taxon>
    </lineage>
</organism>
<accession>A0A2P8FRK5</accession>
<feature type="signal peptide" evidence="1">
    <location>
        <begin position="1"/>
        <end position="24"/>
    </location>
</feature>
<sequence>MNPKPLIFAALLACAASLNHTAWSQPIRISDPGISTHNYKHPNKAAAAPKARLVVESSAPALAARFATLNVGRPEHDPTPKYAPREVRFVIFTRQRTQRNAINPLISTRNYKTGNGVHTIKPVPEEEWICGTM</sequence>
<reference evidence="2 3" key="1">
    <citation type="submission" date="2018-03" db="EMBL/GenBank/DDBJ databases">
        <title>Genomic Encyclopedia of Archaeal and Bacterial Type Strains, Phase II (KMG-II): from individual species to whole genera.</title>
        <authorList>
            <person name="Goeker M."/>
        </authorList>
    </citation>
    <scope>NUCLEOTIDE SEQUENCE [LARGE SCALE GENOMIC DNA]</scope>
    <source>
        <strain evidence="2 3">DSM 29057</strain>
    </source>
</reference>
<keyword evidence="1" id="KW-0732">Signal</keyword>
<feature type="chain" id="PRO_5015194397" evidence="1">
    <location>
        <begin position="25"/>
        <end position="133"/>
    </location>
</feature>
<proteinExistence type="predicted"/>
<evidence type="ECO:0000313" key="2">
    <source>
        <dbReference type="EMBL" id="PSL24285.1"/>
    </source>
</evidence>
<dbReference type="Proteomes" id="UP000241964">
    <property type="component" value="Unassembled WGS sequence"/>
</dbReference>
<protein>
    <submittedName>
        <fullName evidence="2">Uncharacterized protein</fullName>
    </submittedName>
</protein>
<dbReference type="AlphaFoldDB" id="A0A2P8FRK5"/>
<evidence type="ECO:0000256" key="1">
    <source>
        <dbReference type="SAM" id="SignalP"/>
    </source>
</evidence>
<dbReference type="RefSeq" id="WP_106598262.1">
    <property type="nucleotide sequence ID" value="NZ_PYAS01000014.1"/>
</dbReference>
<dbReference type="EMBL" id="PYAS01000014">
    <property type="protein sequence ID" value="PSL24285.1"/>
    <property type="molecule type" value="Genomic_DNA"/>
</dbReference>
<evidence type="ECO:0000313" key="3">
    <source>
        <dbReference type="Proteomes" id="UP000241964"/>
    </source>
</evidence>
<comment type="caution">
    <text evidence="2">The sequence shown here is derived from an EMBL/GenBank/DDBJ whole genome shotgun (WGS) entry which is preliminary data.</text>
</comment>
<keyword evidence="3" id="KW-1185">Reference proteome</keyword>
<gene>
    <name evidence="2" type="ORF">CLV60_114112</name>
</gene>
<dbReference type="OrthoDB" id="960733at2"/>
<name>A0A2P8FRK5_9BACT</name>